<reference evidence="1 2" key="1">
    <citation type="journal article" date="2016" name="Int. J. Syst. Evol. Microbiol.">
        <title>Reclassification of Wolbachia persica as Francisella persica comb. nov. and emended description of the family Francisellaceae.</title>
        <authorList>
            <person name="Larson M.A."/>
            <person name="Nalbantoglu U."/>
            <person name="Sayood K."/>
            <person name="Zentz E.B."/>
            <person name="Cer R.Z."/>
            <person name="Iwen P.C."/>
            <person name="Francesconi S.C."/>
            <person name="Bishop-Lilly K.A."/>
            <person name="Mokashi V.P."/>
            <person name="Sjostedt A."/>
            <person name="Hinrichs S.H."/>
        </authorList>
    </citation>
    <scope>NUCLEOTIDE SEQUENCE [LARGE SCALE GENOMIC DNA]</scope>
    <source>
        <strain evidence="1 2">FSC845</strain>
    </source>
</reference>
<evidence type="ECO:0000313" key="1">
    <source>
        <dbReference type="EMBL" id="ALB01956.1"/>
    </source>
</evidence>
<proteinExistence type="predicted"/>
<dbReference type="Proteomes" id="UP000242800">
    <property type="component" value="Chromosome"/>
</dbReference>
<protein>
    <submittedName>
        <fullName evidence="1">Uncharacterized protein</fullName>
    </submittedName>
</protein>
<organism evidence="1 2">
    <name type="scientific">Francisella persica ATCC VR-331</name>
    <dbReference type="NCBI Taxonomy" id="1086726"/>
    <lineage>
        <taxon>Bacteria</taxon>
        <taxon>Pseudomonadati</taxon>
        <taxon>Pseudomonadota</taxon>
        <taxon>Gammaproteobacteria</taxon>
        <taxon>Thiotrichales</taxon>
        <taxon>Francisellaceae</taxon>
        <taxon>Francisella</taxon>
    </lineage>
</organism>
<accession>A0AAC8VE55</accession>
<dbReference type="RefSeq" id="WP_064461375.1">
    <property type="nucleotide sequence ID" value="NZ_CP012505.1"/>
</dbReference>
<name>A0AAC8VE55_9GAMM</name>
<gene>
    <name evidence="1" type="ORF">ACH24_04815</name>
</gene>
<keyword evidence="2" id="KW-1185">Reference proteome</keyword>
<sequence length="62" mass="6999">MTVKQAIYDSTVNSGLSYAYGTNTQIYINNTWDDLSEHKFFIDSSNTKIGNISPNISNYLQT</sequence>
<dbReference type="AlphaFoldDB" id="A0AAC8VE55"/>
<evidence type="ECO:0000313" key="2">
    <source>
        <dbReference type="Proteomes" id="UP000242800"/>
    </source>
</evidence>
<dbReference type="KEGG" id="fper:ACH24_04815"/>
<dbReference type="EMBL" id="CP012505">
    <property type="protein sequence ID" value="ALB01956.1"/>
    <property type="molecule type" value="Genomic_DNA"/>
</dbReference>